<name>A0ABD1UY41_9LAMI</name>
<sequence>MKLPGCKKDPVGSPSRESMGTKIEVQTGNSSDIFSFQEESIAVHHPVRHKSRAQVLKLQEDWDDSTVSSVISKMRIQNKMEAATRRERALAYAFSQQKRLWQMTYLQVTPFLMWSAHLSTSPGNNSIFHSLRPPVSLPPPSSQPLSVISYTLSLIHSPTSTVSAALSTTSFLIYAATGRRLTYTTFLHQVHSLSSSLRSLCHSLSKNDVAFIPLPAFSICSGTVFLPSFTRNHRFAG</sequence>
<dbReference type="Proteomes" id="UP001604277">
    <property type="component" value="Unassembled WGS sequence"/>
</dbReference>
<evidence type="ECO:0000313" key="3">
    <source>
        <dbReference type="Proteomes" id="UP001604277"/>
    </source>
</evidence>
<feature type="region of interest" description="Disordered" evidence="1">
    <location>
        <begin position="1"/>
        <end position="21"/>
    </location>
</feature>
<dbReference type="EMBL" id="JBFOLJ010000006">
    <property type="protein sequence ID" value="KAL2529978.1"/>
    <property type="molecule type" value="Genomic_DNA"/>
</dbReference>
<gene>
    <name evidence="2" type="ORF">Fot_22579</name>
</gene>
<accession>A0ABD1UY41</accession>
<reference evidence="3" key="1">
    <citation type="submission" date="2024-07" db="EMBL/GenBank/DDBJ databases">
        <title>Two chromosome-level genome assemblies of Korean endemic species Abeliophyllum distichum and Forsythia ovata (Oleaceae).</title>
        <authorList>
            <person name="Jang H."/>
        </authorList>
    </citation>
    <scope>NUCLEOTIDE SEQUENCE [LARGE SCALE GENOMIC DNA]</scope>
</reference>
<evidence type="ECO:0000256" key="1">
    <source>
        <dbReference type="SAM" id="MobiDB-lite"/>
    </source>
</evidence>
<dbReference type="AlphaFoldDB" id="A0ABD1UY41"/>
<comment type="caution">
    <text evidence="2">The sequence shown here is derived from an EMBL/GenBank/DDBJ whole genome shotgun (WGS) entry which is preliminary data.</text>
</comment>
<feature type="compositionally biased region" description="Basic and acidic residues" evidence="1">
    <location>
        <begin position="1"/>
        <end position="10"/>
    </location>
</feature>
<organism evidence="2 3">
    <name type="scientific">Forsythia ovata</name>
    <dbReference type="NCBI Taxonomy" id="205694"/>
    <lineage>
        <taxon>Eukaryota</taxon>
        <taxon>Viridiplantae</taxon>
        <taxon>Streptophyta</taxon>
        <taxon>Embryophyta</taxon>
        <taxon>Tracheophyta</taxon>
        <taxon>Spermatophyta</taxon>
        <taxon>Magnoliopsida</taxon>
        <taxon>eudicotyledons</taxon>
        <taxon>Gunneridae</taxon>
        <taxon>Pentapetalae</taxon>
        <taxon>asterids</taxon>
        <taxon>lamiids</taxon>
        <taxon>Lamiales</taxon>
        <taxon>Oleaceae</taxon>
        <taxon>Forsythieae</taxon>
        <taxon>Forsythia</taxon>
    </lineage>
</organism>
<protein>
    <submittedName>
        <fullName evidence="2">Uncharacterized protein</fullName>
    </submittedName>
</protein>
<keyword evidence="3" id="KW-1185">Reference proteome</keyword>
<proteinExistence type="predicted"/>
<evidence type="ECO:0000313" key="2">
    <source>
        <dbReference type="EMBL" id="KAL2529978.1"/>
    </source>
</evidence>